<proteinExistence type="predicted"/>
<evidence type="ECO:0000313" key="3">
    <source>
        <dbReference type="Proteomes" id="UP001204615"/>
    </source>
</evidence>
<gene>
    <name evidence="2" type="ORF">NC595_13150</name>
</gene>
<keyword evidence="1" id="KW-0812">Transmembrane</keyword>
<dbReference type="Pfam" id="PF16137">
    <property type="entry name" value="DUF4845"/>
    <property type="match status" value="1"/>
</dbReference>
<keyword evidence="3" id="KW-1185">Reference proteome</keyword>
<feature type="transmembrane region" description="Helical" evidence="1">
    <location>
        <begin position="46"/>
        <end position="67"/>
    </location>
</feature>
<keyword evidence="1" id="KW-1133">Transmembrane helix</keyword>
<dbReference type="Proteomes" id="UP001204615">
    <property type="component" value="Unassembled WGS sequence"/>
</dbReference>
<protein>
    <submittedName>
        <fullName evidence="2">DUF4845 domain-containing protein</fullName>
    </submittedName>
</protein>
<sequence length="164" mass="17879">MTIVAPGCRICGAVERVPTGGWTPSTSPRVAALRHSEGTMKSKQSGITMIGFLFILIIAAFFGYMAMKLVPSYIEFMGVKKAMSQIATDGGDHSVEAVRQDLLRKLDFQYVDDATVGPNDINVTRNNGAYTLTVSYDKQIPFIANIDFLLHFNNSVQLPGTLGE</sequence>
<evidence type="ECO:0000313" key="2">
    <source>
        <dbReference type="EMBL" id="MCP1374995.1"/>
    </source>
</evidence>
<accession>A0ABT1FCA1</accession>
<evidence type="ECO:0000256" key="1">
    <source>
        <dbReference type="SAM" id="Phobius"/>
    </source>
</evidence>
<dbReference type="InterPro" id="IPR032314">
    <property type="entry name" value="DUF4845"/>
</dbReference>
<name>A0ABT1FCA1_9GAMM</name>
<organism evidence="2 3">
    <name type="scientific">Dyella lutea</name>
    <dbReference type="NCBI Taxonomy" id="2950441"/>
    <lineage>
        <taxon>Bacteria</taxon>
        <taxon>Pseudomonadati</taxon>
        <taxon>Pseudomonadota</taxon>
        <taxon>Gammaproteobacteria</taxon>
        <taxon>Lysobacterales</taxon>
        <taxon>Rhodanobacteraceae</taxon>
        <taxon>Dyella</taxon>
    </lineage>
</organism>
<keyword evidence="1" id="KW-0472">Membrane</keyword>
<dbReference type="RefSeq" id="WP_253567146.1">
    <property type="nucleotide sequence ID" value="NZ_JAMZEK010000003.1"/>
</dbReference>
<dbReference type="EMBL" id="JAMZEK010000003">
    <property type="protein sequence ID" value="MCP1374995.1"/>
    <property type="molecule type" value="Genomic_DNA"/>
</dbReference>
<reference evidence="2 3" key="1">
    <citation type="submission" date="2022-06" db="EMBL/GenBank/DDBJ databases">
        <title>Dyella sp. Sa strain:Sa Genome sequencing.</title>
        <authorList>
            <person name="Park S."/>
        </authorList>
    </citation>
    <scope>NUCLEOTIDE SEQUENCE [LARGE SCALE GENOMIC DNA]</scope>
    <source>
        <strain evidence="2 3">Sa</strain>
    </source>
</reference>
<comment type="caution">
    <text evidence="2">The sequence shown here is derived from an EMBL/GenBank/DDBJ whole genome shotgun (WGS) entry which is preliminary data.</text>
</comment>